<reference evidence="3 4" key="1">
    <citation type="submission" date="2015-01" db="EMBL/GenBank/DDBJ databases">
        <title>Evolution of Trichinella species and genotypes.</title>
        <authorList>
            <person name="Korhonen P.K."/>
            <person name="Edoardo P."/>
            <person name="Giuseppe L.R."/>
            <person name="Gasser R.B."/>
        </authorList>
    </citation>
    <scope>NUCLEOTIDE SEQUENCE [LARGE SCALE GENOMIC DNA]</scope>
    <source>
        <strain evidence="3">ISS417</strain>
    </source>
</reference>
<evidence type="ECO:0000313" key="3">
    <source>
        <dbReference type="EMBL" id="KRX35980.1"/>
    </source>
</evidence>
<feature type="chain" id="PRO_5006868941" description="PiggyBac transposable element-derived protein domain-containing protein" evidence="1">
    <location>
        <begin position="21"/>
        <end position="84"/>
    </location>
</feature>
<evidence type="ECO:0000256" key="1">
    <source>
        <dbReference type="SAM" id="SignalP"/>
    </source>
</evidence>
<evidence type="ECO:0000259" key="2">
    <source>
        <dbReference type="Pfam" id="PF13843"/>
    </source>
</evidence>
<keyword evidence="1" id="KW-0732">Signal</keyword>
<dbReference type="EMBL" id="JYDJ01000394">
    <property type="protein sequence ID" value="KRX35980.1"/>
    <property type="molecule type" value="Genomic_DNA"/>
</dbReference>
<name>A0A0V0TAD3_9BILA</name>
<dbReference type="Pfam" id="PF13843">
    <property type="entry name" value="DDE_Tnp_1_7"/>
    <property type="match status" value="1"/>
</dbReference>
<keyword evidence="4" id="KW-1185">Reference proteome</keyword>
<protein>
    <recommendedName>
        <fullName evidence="2">PiggyBac transposable element-derived protein domain-containing protein</fullName>
    </recommendedName>
</protein>
<evidence type="ECO:0000313" key="4">
    <source>
        <dbReference type="Proteomes" id="UP000055048"/>
    </source>
</evidence>
<accession>A0A0V0TAD3</accession>
<dbReference type="InterPro" id="IPR029526">
    <property type="entry name" value="PGBD"/>
</dbReference>
<dbReference type="OrthoDB" id="5920299at2759"/>
<feature type="domain" description="PiggyBac transposable element-derived protein" evidence="2">
    <location>
        <begin position="21"/>
        <end position="65"/>
    </location>
</feature>
<feature type="signal peptide" evidence="1">
    <location>
        <begin position="1"/>
        <end position="20"/>
    </location>
</feature>
<dbReference type="Proteomes" id="UP000055048">
    <property type="component" value="Unassembled WGS sequence"/>
</dbReference>
<gene>
    <name evidence="3" type="ORF">T05_15145</name>
</gene>
<sequence length="84" mass="9941">MKNIFLFYWRILVDLASTNAEQLAQPFVNSNRTVYMDRYFASYSTVEYFLEHGLTAIGTLFAHRRYVLACVRKAAQRDFYSTLR</sequence>
<organism evidence="3 4">
    <name type="scientific">Trichinella murrelli</name>
    <dbReference type="NCBI Taxonomy" id="144512"/>
    <lineage>
        <taxon>Eukaryota</taxon>
        <taxon>Metazoa</taxon>
        <taxon>Ecdysozoa</taxon>
        <taxon>Nematoda</taxon>
        <taxon>Enoplea</taxon>
        <taxon>Dorylaimia</taxon>
        <taxon>Trichinellida</taxon>
        <taxon>Trichinellidae</taxon>
        <taxon>Trichinella</taxon>
    </lineage>
</organism>
<proteinExistence type="predicted"/>
<comment type="caution">
    <text evidence="3">The sequence shown here is derived from an EMBL/GenBank/DDBJ whole genome shotgun (WGS) entry which is preliminary data.</text>
</comment>
<dbReference type="AlphaFoldDB" id="A0A0V0TAD3"/>